<dbReference type="InterPro" id="IPR041468">
    <property type="entry name" value="HTH_ParB/Spo0J"/>
</dbReference>
<name>A0A191ZHU5_9GAMM</name>
<dbReference type="PANTHER" id="PTHR33375">
    <property type="entry name" value="CHROMOSOME-PARTITIONING PROTEIN PARB-RELATED"/>
    <property type="match status" value="1"/>
</dbReference>
<evidence type="ECO:0000256" key="1">
    <source>
        <dbReference type="ARBA" id="ARBA00006295"/>
    </source>
</evidence>
<dbReference type="GO" id="GO:0005694">
    <property type="term" value="C:chromosome"/>
    <property type="evidence" value="ECO:0007669"/>
    <property type="project" value="TreeGrafter"/>
</dbReference>
<gene>
    <name evidence="7" type="ORF">A9404_08705</name>
</gene>
<dbReference type="GO" id="GO:0003677">
    <property type="term" value="F:DNA binding"/>
    <property type="evidence" value="ECO:0007669"/>
    <property type="project" value="UniProtKB-KW"/>
</dbReference>
<keyword evidence="4" id="KW-0238">DNA-binding</keyword>
<comment type="function">
    <text evidence="5">Involved in chromosome partition. Localize to both poles of the predivisional cell following completion of DNA replication. Binds to the DNA origin of replication.</text>
</comment>
<dbReference type="PANTHER" id="PTHR33375:SF1">
    <property type="entry name" value="CHROMOSOME-PARTITIONING PROTEIN PARB-RELATED"/>
    <property type="match status" value="1"/>
</dbReference>
<dbReference type="AlphaFoldDB" id="A0A191ZHU5"/>
<feature type="domain" description="ParB-like N-terminal" evidence="6">
    <location>
        <begin position="31"/>
        <end position="120"/>
    </location>
</feature>
<evidence type="ECO:0000256" key="4">
    <source>
        <dbReference type="ARBA" id="ARBA00023125"/>
    </source>
</evidence>
<dbReference type="FunFam" id="3.90.1530.30:FF:000001">
    <property type="entry name" value="Chromosome partitioning protein ParB"/>
    <property type="match status" value="1"/>
</dbReference>
<dbReference type="Gene3D" id="3.90.1530.30">
    <property type="match status" value="1"/>
</dbReference>
<dbReference type="InterPro" id="IPR050336">
    <property type="entry name" value="Chromosome_partition/occlusion"/>
</dbReference>
<evidence type="ECO:0000313" key="8">
    <source>
        <dbReference type="Proteomes" id="UP000078596"/>
    </source>
</evidence>
<dbReference type="SUPFAM" id="SSF110849">
    <property type="entry name" value="ParB/Sulfiredoxin"/>
    <property type="match status" value="1"/>
</dbReference>
<keyword evidence="3" id="KW-0159">Chromosome partition</keyword>
<dbReference type="SMART" id="SM00470">
    <property type="entry name" value="ParB"/>
    <property type="match status" value="1"/>
</dbReference>
<dbReference type="Pfam" id="PF02195">
    <property type="entry name" value="ParB_N"/>
    <property type="match status" value="1"/>
</dbReference>
<dbReference type="FunFam" id="1.10.10.2830:FF:000001">
    <property type="entry name" value="Chromosome partitioning protein ParB"/>
    <property type="match status" value="1"/>
</dbReference>
<dbReference type="Proteomes" id="UP000078596">
    <property type="component" value="Chromosome"/>
</dbReference>
<dbReference type="STRING" id="1860122.A9404_08705"/>
<dbReference type="RefSeq" id="WP_066100354.1">
    <property type="nucleotide sequence ID" value="NZ_CP016027.1"/>
</dbReference>
<dbReference type="NCBIfam" id="TIGR00180">
    <property type="entry name" value="parB_part"/>
    <property type="match status" value="1"/>
</dbReference>
<dbReference type="Pfam" id="PF17762">
    <property type="entry name" value="HTH_ParB"/>
    <property type="match status" value="1"/>
</dbReference>
<evidence type="ECO:0000259" key="6">
    <source>
        <dbReference type="SMART" id="SM00470"/>
    </source>
</evidence>
<dbReference type="InterPro" id="IPR004437">
    <property type="entry name" value="ParB/RepB/Spo0J"/>
</dbReference>
<dbReference type="GO" id="GO:0007059">
    <property type="term" value="P:chromosome segregation"/>
    <property type="evidence" value="ECO:0007669"/>
    <property type="project" value="UniProtKB-KW"/>
</dbReference>
<organism evidence="7 8">
    <name type="scientific">Halothiobacillus diazotrophicus</name>
    <dbReference type="NCBI Taxonomy" id="1860122"/>
    <lineage>
        <taxon>Bacteria</taxon>
        <taxon>Pseudomonadati</taxon>
        <taxon>Pseudomonadota</taxon>
        <taxon>Gammaproteobacteria</taxon>
        <taxon>Chromatiales</taxon>
        <taxon>Halothiobacillaceae</taxon>
        <taxon>Halothiobacillus</taxon>
    </lineage>
</organism>
<dbReference type="EMBL" id="CP016027">
    <property type="protein sequence ID" value="ANJ67454.1"/>
    <property type="molecule type" value="Genomic_DNA"/>
</dbReference>
<dbReference type="InterPro" id="IPR003115">
    <property type="entry name" value="ParB_N"/>
</dbReference>
<comment type="similarity">
    <text evidence="1">Belongs to the ParB family.</text>
</comment>
<keyword evidence="8" id="KW-1185">Reference proteome</keyword>
<reference evidence="7 8" key="1">
    <citation type="submission" date="2016-06" db="EMBL/GenBank/DDBJ databases">
        <title>Insight into the functional genes involving in sulfur oxidation in Pearl River water.</title>
        <authorList>
            <person name="Luo J."/>
            <person name="Tan X."/>
            <person name="Lin W."/>
        </authorList>
    </citation>
    <scope>NUCLEOTIDE SEQUENCE [LARGE SCALE GENOMIC DNA]</scope>
    <source>
        <strain evidence="7 8">LS2</strain>
    </source>
</reference>
<evidence type="ECO:0000256" key="3">
    <source>
        <dbReference type="ARBA" id="ARBA00022829"/>
    </source>
</evidence>
<evidence type="ECO:0000256" key="2">
    <source>
        <dbReference type="ARBA" id="ARBA00022372"/>
    </source>
</evidence>
<dbReference type="Gene3D" id="1.10.10.2830">
    <property type="match status" value="1"/>
</dbReference>
<protein>
    <recommendedName>
        <fullName evidence="2">Probable chromosome-partitioning protein ParB</fullName>
    </recommendedName>
</protein>
<evidence type="ECO:0000313" key="7">
    <source>
        <dbReference type="EMBL" id="ANJ67454.1"/>
    </source>
</evidence>
<dbReference type="CDD" id="cd16393">
    <property type="entry name" value="SPO0J_N"/>
    <property type="match status" value="1"/>
</dbReference>
<dbReference type="InterPro" id="IPR057240">
    <property type="entry name" value="ParB_dimer_C"/>
</dbReference>
<proteinExistence type="inferred from homology"/>
<accession>A0A191ZHU5</accession>
<sequence>MTVKKKGLGRGLDALLRSSESAQEELGGQLRDVALELIHPSPFQPRTRFDEGALQSLADSIRAQGLIQPVVLRRRSGEYELIAGERRWRAAQLAGLHQIPAIVREIDDHQAAALALIENLQREDLDPIEQAEAMSRLIREFDMTHQQVADILGVSRPVVSNALRLLDLAEPVRALLQGNRIDAGHARALAGLPQEQQAAVAEKIVARALTVRQVETMVRKLNEAPRLAELNTQDADTEALVRRISEALGVVAELQSGARGKGRLTLRYEHPAQLESILSRLLDPRDPEPI</sequence>
<dbReference type="OrthoDB" id="9802051at2"/>
<dbReference type="SUPFAM" id="SSF109709">
    <property type="entry name" value="KorB DNA-binding domain-like"/>
    <property type="match status" value="1"/>
</dbReference>
<dbReference type="KEGG" id="haz:A9404_08705"/>
<dbReference type="InterPro" id="IPR036086">
    <property type="entry name" value="ParB/Sulfiredoxin_sf"/>
</dbReference>
<evidence type="ECO:0000256" key="5">
    <source>
        <dbReference type="ARBA" id="ARBA00025472"/>
    </source>
</evidence>
<dbReference type="Pfam" id="PF23552">
    <property type="entry name" value="ParB_C"/>
    <property type="match status" value="1"/>
</dbReference>